<evidence type="ECO:0000256" key="1">
    <source>
        <dbReference type="ARBA" id="ARBA00004496"/>
    </source>
</evidence>
<evidence type="ECO:0000256" key="2">
    <source>
        <dbReference type="ARBA" id="ARBA00008314"/>
    </source>
</evidence>
<keyword evidence="6 11" id="KW-0067">ATP-binding</keyword>
<dbReference type="Pfam" id="PF02736">
    <property type="entry name" value="Myosin_N"/>
    <property type="match status" value="1"/>
</dbReference>
<evidence type="ECO:0000256" key="6">
    <source>
        <dbReference type="ARBA" id="ARBA00022840"/>
    </source>
</evidence>
<dbReference type="EMBL" id="CALNXJ010000018">
    <property type="protein sequence ID" value="CAH3121136.1"/>
    <property type="molecule type" value="Genomic_DNA"/>
</dbReference>
<dbReference type="CDD" id="cd01382">
    <property type="entry name" value="MYSc_Myo6"/>
    <property type="match status" value="1"/>
</dbReference>
<keyword evidence="3" id="KW-0963">Cytoplasm</keyword>
<dbReference type="Pfam" id="PF16521">
    <property type="entry name" value="Myosin-VI_CBD"/>
    <property type="match status" value="1"/>
</dbReference>
<feature type="region of interest" description="Disordered" evidence="12">
    <location>
        <begin position="1028"/>
        <end position="1053"/>
    </location>
</feature>
<dbReference type="FunFam" id="1.20.58.530:FF:000006">
    <property type="entry name" value="Putative unconventional myosin-VI"/>
    <property type="match status" value="1"/>
</dbReference>
<sequence length="1248" mass="144085">MDGGKKVWVPDNEHGFRLGEIVDLGSDTISVEVDGAKGKVVTAPYDRVFPSEKDNTRDFEDNCSLMFLNEATLLHNLKIRYQKDKIYTYVANILLAVNPYHEIKELYSKERIKEYHGKSLGVLPPHVFAIADKAYRDMRAYKQSQSLIVSGESGAGKTESTKYILRYLTESWGSGDQGRIEQRIIEANPLLESFGNAKTMRNINSSRFGKYVEVHFNEKVTVVGGFISHYLLEKSRICKQSKGERNYHVFYRLCSGAPQQIKSKLGITKAEDFLYLKQGSITDPNLDDASDYRRMDESMNRVGFSGEEKANIFRVVAAVLHVGNISFEDSGDTEGGSVVSSKSMNSLNTAAKLLDVSSEELKMSLTTRMMSAGGSNMRCLLFFRCLNRVPLKPEQACAARDALAKALYTKLFDHIVGQINQCFPFKDSFTYIGVLDIAGFEYYEFNSFEQFCINYCNEKLQQLFNDRILKQEQELYDKEGLGVKSVTFVDNQDCIALIEAKKTGIIDILDEESKLPKPTAEHFTRELHQKHKNHFRLALPRKSHLIYHKKMRDDEGFLIRHFAGAVCYQTSDFIEKDNDALHSDLEELIQDSKDSFLKSLFPGVAPKNNDIGSLSFGSPITRSGSRKLGFISVGNKFRKQLNQLMEKLDKTGASFIRCIKPNGKMTARDFEGGSILSQLECAGMVSVLNLMQDGWPSRAPFKDLYQMYKDYLPPRLARLDPRMFCKALFHALGMDSKDYKFGLSKIFFRPGKFAEFDEIMHSDPESLKNIISKVLTWLIRTRWRRAIWGTLSVIKLMKKIEFRAAAIIRIQKNVKMFMAICRHKPRYQGIIKIRKLQVQLDNIGKLVGSLKKDQSVLAKNVEGLKQAIDDAVIKVKGNLMKRDAIDTLYFGLVSNLNKQLKDVEQRVEKQKVEEEQERLRKIQEQMELERKRREEEERKRKQEEEERKMRMEMEVRRKLEEEEQRKKDEEERIKREKEEADRQLQALKAAEEQKAREEEQRRWAMIEQERRDRELALRLTQDPDALDAEVQQAPQLPLQRALPPREKKKHDLSSWKYAELRDTINTSCDIELLEACRLEFQRRLKVYHQWKKTNKARGTDQEGAPQRAPQDIMVAAENAPPLPPRPSRPEQATASPALPPRRPQRYFCVPFIRRSNQYRDSEFKKQGSWFAHFDGQWIARQMEIHPGKSALLLVAGEDDLDMCELSLDETRLALRQGAEITVRDFEIEWQRHGGAPREYQAKIFQQQN</sequence>
<evidence type="ECO:0000256" key="4">
    <source>
        <dbReference type="ARBA" id="ARBA00022553"/>
    </source>
</evidence>
<dbReference type="InterPro" id="IPR032412">
    <property type="entry name" value="Myosin-VI_CBD"/>
</dbReference>
<evidence type="ECO:0000259" key="13">
    <source>
        <dbReference type="PROSITE" id="PS51456"/>
    </source>
</evidence>
<keyword evidence="16" id="KW-1185">Reference proteome</keyword>
<dbReference type="GO" id="GO:0051015">
    <property type="term" value="F:actin filament binding"/>
    <property type="evidence" value="ECO:0007669"/>
    <property type="project" value="InterPro"/>
</dbReference>
<dbReference type="GO" id="GO:0005516">
    <property type="term" value="F:calmodulin binding"/>
    <property type="evidence" value="ECO:0007669"/>
    <property type="project" value="UniProtKB-KW"/>
</dbReference>
<dbReference type="Gene3D" id="1.10.10.820">
    <property type="match status" value="1"/>
</dbReference>
<keyword evidence="7" id="KW-0112">Calmodulin-binding</keyword>
<gene>
    <name evidence="15" type="ORF">PMEA_00009049</name>
</gene>
<protein>
    <recommendedName>
        <fullName evidence="17">Unconventional myosin-VI</fullName>
    </recommendedName>
</protein>
<dbReference type="InterPro" id="IPR027417">
    <property type="entry name" value="P-loop_NTPase"/>
</dbReference>
<dbReference type="GO" id="GO:0005886">
    <property type="term" value="C:plasma membrane"/>
    <property type="evidence" value="ECO:0007669"/>
    <property type="project" value="TreeGrafter"/>
</dbReference>
<accession>A0AAU9WPT0</accession>
<keyword evidence="9 11" id="KW-0505">Motor protein</keyword>
<evidence type="ECO:0000256" key="11">
    <source>
        <dbReference type="PROSITE-ProRule" id="PRU00782"/>
    </source>
</evidence>
<evidence type="ECO:0008006" key="17">
    <source>
        <dbReference type="Google" id="ProtNLM"/>
    </source>
</evidence>
<dbReference type="CDD" id="cd21759">
    <property type="entry name" value="CBD_MYO6-like"/>
    <property type="match status" value="1"/>
</dbReference>
<dbReference type="AlphaFoldDB" id="A0AAU9WPT0"/>
<name>A0AAU9WPT0_9CNID</name>
<dbReference type="Proteomes" id="UP001159428">
    <property type="component" value="Unassembled WGS sequence"/>
</dbReference>
<dbReference type="InterPro" id="IPR036114">
    <property type="entry name" value="MYSc_Myo6"/>
</dbReference>
<dbReference type="InterPro" id="IPR049016">
    <property type="entry name" value="MYO6_lever"/>
</dbReference>
<dbReference type="PROSITE" id="PS51456">
    <property type="entry name" value="MYOSIN_MOTOR"/>
    <property type="match status" value="1"/>
</dbReference>
<evidence type="ECO:0000256" key="12">
    <source>
        <dbReference type="SAM" id="MobiDB-lite"/>
    </source>
</evidence>
<feature type="compositionally biased region" description="Low complexity" evidence="12">
    <location>
        <begin position="1031"/>
        <end position="1042"/>
    </location>
</feature>
<evidence type="ECO:0000256" key="7">
    <source>
        <dbReference type="ARBA" id="ARBA00022860"/>
    </source>
</evidence>
<reference evidence="15 16" key="1">
    <citation type="submission" date="2022-05" db="EMBL/GenBank/DDBJ databases">
        <authorList>
            <consortium name="Genoscope - CEA"/>
            <person name="William W."/>
        </authorList>
    </citation>
    <scope>NUCLEOTIDE SEQUENCE [LARGE SCALE GENOMIC DNA]</scope>
</reference>
<dbReference type="GO" id="GO:0000146">
    <property type="term" value="F:microfilament motor activity"/>
    <property type="evidence" value="ECO:0007669"/>
    <property type="project" value="TreeGrafter"/>
</dbReference>
<dbReference type="SUPFAM" id="SSF52540">
    <property type="entry name" value="P-loop containing nucleoside triphosphate hydrolases"/>
    <property type="match status" value="1"/>
</dbReference>
<comment type="subcellular location">
    <subcellularLocation>
        <location evidence="1">Cytoplasm</location>
    </subcellularLocation>
</comment>
<evidence type="ECO:0000313" key="16">
    <source>
        <dbReference type="Proteomes" id="UP001159428"/>
    </source>
</evidence>
<evidence type="ECO:0000256" key="9">
    <source>
        <dbReference type="ARBA" id="ARBA00023175"/>
    </source>
</evidence>
<dbReference type="SMART" id="SM00242">
    <property type="entry name" value="MYSc"/>
    <property type="match status" value="1"/>
</dbReference>
<dbReference type="Gene3D" id="3.30.70.1590">
    <property type="match status" value="1"/>
</dbReference>
<evidence type="ECO:0000256" key="10">
    <source>
        <dbReference type="ARBA" id="ARBA00023203"/>
    </source>
</evidence>
<dbReference type="InterPro" id="IPR036961">
    <property type="entry name" value="Kinesin_motor_dom_sf"/>
</dbReference>
<dbReference type="PANTHER" id="PTHR13140">
    <property type="entry name" value="MYOSIN"/>
    <property type="match status" value="1"/>
</dbReference>
<feature type="region of interest" description="Disordered" evidence="12">
    <location>
        <begin position="1117"/>
        <end position="1141"/>
    </location>
</feature>
<feature type="region of interest" description="Disordered" evidence="12">
    <location>
        <begin position="928"/>
        <end position="996"/>
    </location>
</feature>
<evidence type="ECO:0000313" key="15">
    <source>
        <dbReference type="EMBL" id="CAH3121136.1"/>
    </source>
</evidence>
<dbReference type="Pfam" id="PF21521">
    <property type="entry name" value="MYO6_lever"/>
    <property type="match status" value="1"/>
</dbReference>
<dbReference type="InterPro" id="IPR004009">
    <property type="entry name" value="SH3_Myosin"/>
</dbReference>
<dbReference type="FunFam" id="1.10.10.820:FF:000001">
    <property type="entry name" value="Myosin heavy chain"/>
    <property type="match status" value="1"/>
</dbReference>
<dbReference type="Gene3D" id="3.40.850.10">
    <property type="entry name" value="Kinesin motor domain"/>
    <property type="match status" value="1"/>
</dbReference>
<feature type="compositionally biased region" description="Basic and acidic residues" evidence="12">
    <location>
        <begin position="928"/>
        <end position="982"/>
    </location>
</feature>
<keyword evidence="8 11" id="KW-0518">Myosin</keyword>
<dbReference type="Gene3D" id="6.10.220.10">
    <property type="match status" value="1"/>
</dbReference>
<dbReference type="InterPro" id="IPR008989">
    <property type="entry name" value="Myosin_S1_N"/>
</dbReference>
<keyword evidence="10 11" id="KW-0009">Actin-binding</keyword>
<dbReference type="InterPro" id="IPR001609">
    <property type="entry name" value="Myosin_head_motor_dom-like"/>
</dbReference>
<dbReference type="PANTHER" id="PTHR13140:SF745">
    <property type="entry name" value="UNCONVENTIONAL MYOSIN-VI"/>
    <property type="match status" value="1"/>
</dbReference>
<feature type="binding site" evidence="11">
    <location>
        <begin position="151"/>
        <end position="158"/>
    </location>
    <ligand>
        <name>ATP</name>
        <dbReference type="ChEBI" id="CHEBI:30616"/>
    </ligand>
</feature>
<feature type="domain" description="Myosin motor" evidence="13">
    <location>
        <begin position="57"/>
        <end position="761"/>
    </location>
</feature>
<dbReference type="FunFam" id="3.40.850.10:FF:000018">
    <property type="entry name" value="unconventional myosin-VI isoform X1"/>
    <property type="match status" value="1"/>
</dbReference>
<dbReference type="CDD" id="cd21958">
    <property type="entry name" value="MyUb_Myo6"/>
    <property type="match status" value="1"/>
</dbReference>
<feature type="region of interest" description="Actin-binding" evidence="11">
    <location>
        <begin position="641"/>
        <end position="663"/>
    </location>
</feature>
<dbReference type="Gene3D" id="1.20.120.720">
    <property type="entry name" value="Myosin VI head, motor domain, U50 subdomain"/>
    <property type="match status" value="1"/>
</dbReference>
<dbReference type="Gene3D" id="2.30.30.360">
    <property type="entry name" value="Myosin S1 fragment, N-terminal"/>
    <property type="match status" value="1"/>
</dbReference>
<evidence type="ECO:0000259" key="14">
    <source>
        <dbReference type="PROSITE" id="PS51844"/>
    </source>
</evidence>
<comment type="caution">
    <text evidence="15">The sequence shown here is derived from an EMBL/GenBank/DDBJ whole genome shotgun (WGS) entry which is preliminary data.</text>
</comment>
<comment type="similarity">
    <text evidence="2 11">Belongs to the TRAFAC class myosin-kinesin ATPase superfamily. Myosin family.</text>
</comment>
<keyword evidence="5 11" id="KW-0547">Nucleotide-binding</keyword>
<keyword evidence="4" id="KW-0597">Phosphoprotein</keyword>
<dbReference type="Gene3D" id="1.20.58.530">
    <property type="match status" value="1"/>
</dbReference>
<evidence type="ECO:0000256" key="5">
    <source>
        <dbReference type="ARBA" id="ARBA00022741"/>
    </source>
</evidence>
<dbReference type="GO" id="GO:0030139">
    <property type="term" value="C:endocytic vesicle"/>
    <property type="evidence" value="ECO:0007669"/>
    <property type="project" value="TreeGrafter"/>
</dbReference>
<dbReference type="Pfam" id="PF00063">
    <property type="entry name" value="Myosin_head"/>
    <property type="match status" value="1"/>
</dbReference>
<proteinExistence type="inferred from homology"/>
<dbReference type="GO" id="GO:0005524">
    <property type="term" value="F:ATP binding"/>
    <property type="evidence" value="ECO:0007669"/>
    <property type="project" value="UniProtKB-UniRule"/>
</dbReference>
<dbReference type="GO" id="GO:0007015">
    <property type="term" value="P:actin filament organization"/>
    <property type="evidence" value="ECO:0007669"/>
    <property type="project" value="TreeGrafter"/>
</dbReference>
<feature type="domain" description="Myosin N-terminal SH3-like" evidence="14">
    <location>
        <begin position="2"/>
        <end position="53"/>
    </location>
</feature>
<evidence type="ECO:0000256" key="3">
    <source>
        <dbReference type="ARBA" id="ARBA00022490"/>
    </source>
</evidence>
<organism evidence="15 16">
    <name type="scientific">Pocillopora meandrina</name>
    <dbReference type="NCBI Taxonomy" id="46732"/>
    <lineage>
        <taxon>Eukaryota</taxon>
        <taxon>Metazoa</taxon>
        <taxon>Cnidaria</taxon>
        <taxon>Anthozoa</taxon>
        <taxon>Hexacorallia</taxon>
        <taxon>Scleractinia</taxon>
        <taxon>Astrocoeniina</taxon>
        <taxon>Pocilloporidae</taxon>
        <taxon>Pocillopora</taxon>
    </lineage>
</organism>
<dbReference type="GO" id="GO:0030048">
    <property type="term" value="P:actin filament-based movement"/>
    <property type="evidence" value="ECO:0007669"/>
    <property type="project" value="TreeGrafter"/>
</dbReference>
<dbReference type="PROSITE" id="PS51844">
    <property type="entry name" value="SH3_LIKE"/>
    <property type="match status" value="1"/>
</dbReference>
<dbReference type="GO" id="GO:0016459">
    <property type="term" value="C:myosin complex"/>
    <property type="evidence" value="ECO:0007669"/>
    <property type="project" value="UniProtKB-KW"/>
</dbReference>
<feature type="compositionally biased region" description="Basic and acidic residues" evidence="12">
    <location>
        <begin position="1043"/>
        <end position="1053"/>
    </location>
</feature>
<dbReference type="PRINTS" id="PR00193">
    <property type="entry name" value="MYOSINHEAVY"/>
</dbReference>
<evidence type="ECO:0000256" key="8">
    <source>
        <dbReference type="ARBA" id="ARBA00023123"/>
    </source>
</evidence>